<keyword evidence="1 3" id="KW-0853">WD repeat</keyword>
<name>A0A2A2TA82_9CYAN</name>
<dbReference type="AlphaFoldDB" id="A0A2A2TA82"/>
<keyword evidence="2" id="KW-0677">Repeat</keyword>
<dbReference type="Pfam" id="PF00400">
    <property type="entry name" value="WD40"/>
    <property type="match status" value="2"/>
</dbReference>
<dbReference type="InterPro" id="IPR015943">
    <property type="entry name" value="WD40/YVTN_repeat-like_dom_sf"/>
</dbReference>
<dbReference type="SUPFAM" id="SSF50978">
    <property type="entry name" value="WD40 repeat-like"/>
    <property type="match status" value="1"/>
</dbReference>
<feature type="repeat" description="WD" evidence="3">
    <location>
        <begin position="552"/>
        <end position="593"/>
    </location>
</feature>
<dbReference type="CDD" id="cd00200">
    <property type="entry name" value="WD40"/>
    <property type="match status" value="1"/>
</dbReference>
<feature type="repeat" description="WD" evidence="3">
    <location>
        <begin position="636"/>
        <end position="671"/>
    </location>
</feature>
<evidence type="ECO:0000313" key="6">
    <source>
        <dbReference type="Proteomes" id="UP000218238"/>
    </source>
</evidence>
<dbReference type="PANTHER" id="PTHR19879:SF9">
    <property type="entry name" value="TRANSCRIPTION INITIATION FACTOR TFIID SUBUNIT 5"/>
    <property type="match status" value="1"/>
</dbReference>
<dbReference type="InterPro" id="IPR001680">
    <property type="entry name" value="WD40_rpt"/>
</dbReference>
<feature type="repeat" description="WD" evidence="3">
    <location>
        <begin position="594"/>
        <end position="635"/>
    </location>
</feature>
<dbReference type="Gene3D" id="3.30.200.20">
    <property type="entry name" value="Phosphorylase Kinase, domain 1"/>
    <property type="match status" value="1"/>
</dbReference>
<dbReference type="NCBIfam" id="NF045510">
    <property type="entry name" value="4Cys_prefix_kin"/>
    <property type="match status" value="1"/>
</dbReference>
<dbReference type="SMART" id="SM00220">
    <property type="entry name" value="S_TKc"/>
    <property type="match status" value="1"/>
</dbReference>
<dbReference type="InterPro" id="IPR011009">
    <property type="entry name" value="Kinase-like_dom_sf"/>
</dbReference>
<dbReference type="PANTHER" id="PTHR19879">
    <property type="entry name" value="TRANSCRIPTION INITIATION FACTOR TFIID"/>
    <property type="match status" value="1"/>
</dbReference>
<dbReference type="PROSITE" id="PS50011">
    <property type="entry name" value="PROTEIN_KINASE_DOM"/>
    <property type="match status" value="1"/>
</dbReference>
<dbReference type="GO" id="GO:0005524">
    <property type="term" value="F:ATP binding"/>
    <property type="evidence" value="ECO:0007669"/>
    <property type="project" value="InterPro"/>
</dbReference>
<gene>
    <name evidence="5" type="ORF">CK510_29355</name>
</gene>
<dbReference type="InterPro" id="IPR055442">
    <property type="entry name" value="Beta-prop_EML-like_2nd"/>
</dbReference>
<reference evidence="5 6" key="1">
    <citation type="submission" date="2017-08" db="EMBL/GenBank/DDBJ databases">
        <title>Draft genome sequence of filamentous cyanobacterium Calothrix elsteri CCALA 953.</title>
        <authorList>
            <person name="Gagunashvili A.N."/>
            <person name="Elster J."/>
            <person name="Andresson O.S."/>
        </authorList>
    </citation>
    <scope>NUCLEOTIDE SEQUENCE [LARGE SCALE GENOMIC DNA]</scope>
    <source>
        <strain evidence="5 6">CCALA 953</strain>
    </source>
</reference>
<dbReference type="OrthoDB" id="494465at2"/>
<keyword evidence="5" id="KW-0808">Transferase</keyword>
<feature type="repeat" description="WD" evidence="3">
    <location>
        <begin position="469"/>
        <end position="510"/>
    </location>
</feature>
<dbReference type="Gene3D" id="1.10.510.10">
    <property type="entry name" value="Transferase(Phosphotransferase) domain 1"/>
    <property type="match status" value="1"/>
</dbReference>
<proteinExistence type="predicted"/>
<feature type="domain" description="Protein kinase" evidence="4">
    <location>
        <begin position="38"/>
        <end position="309"/>
    </location>
</feature>
<dbReference type="Proteomes" id="UP000218238">
    <property type="component" value="Unassembled WGS sequence"/>
</dbReference>
<dbReference type="InterPro" id="IPR000719">
    <property type="entry name" value="Prot_kinase_dom"/>
</dbReference>
<keyword evidence="5" id="KW-0418">Kinase</keyword>
<accession>A0A2A2TA82</accession>
<dbReference type="Pfam" id="PF00069">
    <property type="entry name" value="Pkinase"/>
    <property type="match status" value="1"/>
</dbReference>
<keyword evidence="6" id="KW-1185">Reference proteome</keyword>
<dbReference type="PROSITE" id="PS00678">
    <property type="entry name" value="WD_REPEATS_1"/>
    <property type="match status" value="3"/>
</dbReference>
<protein>
    <submittedName>
        <fullName evidence="5">Serine/threonine protein kinase</fullName>
    </submittedName>
</protein>
<keyword evidence="5" id="KW-0723">Serine/threonine-protein kinase</keyword>
<feature type="repeat" description="WD" evidence="3">
    <location>
        <begin position="427"/>
        <end position="468"/>
    </location>
</feature>
<dbReference type="RefSeq" id="WP_095724981.1">
    <property type="nucleotide sequence ID" value="NZ_NTFS01000636.1"/>
</dbReference>
<organism evidence="5 6">
    <name type="scientific">Brunnivagina elsteri CCALA 953</name>
    <dbReference type="NCBI Taxonomy" id="987040"/>
    <lineage>
        <taxon>Bacteria</taxon>
        <taxon>Bacillati</taxon>
        <taxon>Cyanobacteriota</taxon>
        <taxon>Cyanophyceae</taxon>
        <taxon>Nostocales</taxon>
        <taxon>Calotrichaceae</taxon>
        <taxon>Brunnivagina</taxon>
    </lineage>
</organism>
<evidence type="ECO:0000259" key="4">
    <source>
        <dbReference type="PROSITE" id="PS50011"/>
    </source>
</evidence>
<sequence length="671" mass="74557">MTICCLNPDCENPVNPDGNRFCQSCRTPLVLLLRNRFRVMRVLSDEGGFGKTYLAEDVDKLDETCVIKQLAPKAESNWALKKAVELFHKEAQRLQELGEHSQIPTLIAYFEEDSYLYLVQQYIDGQNLLRELNARRQKKSPRQSDSLYSETEICQILLDLLPVLRFIHTRGVIHRDIKPQNIIRRQSSKQLTLIDFGSSKQLTAKFQVKMGTSIGSHGYSPIEQIRDGAAYPASDLFSLGATVFHLLTGISPFKLWTEHGYAWVSHWQSYVKIPLSEGFILVLDKLLKKDIHQRYQSAEEVIKDLNPGLPFSAANSHYSSYFSGYKLKIMLVTVAGILLLILGEFWYKQFNLDAVNRSSLSQAKQAANDEIGQTTMMPNFSLAVTIRGYASSVLSTAISPDGNTVASTNDRTIQLWSLQTGQAVATLSGHGKQVNAIAITPDGKMLVSGSDDNTIKLWNLLNGQEIGTLVGNQAAIHTVAISGDGKYIASGSDDKIIKIWNLATREEIYTLSGQAAIRSVAFSPDGKYLASASDDKTIKLWNLQTGREIGIFQGHRDKVTAIAFSSDGKYFASGSSDKTIKLWNLETGKFIRNLEAHTGEITEIAFNPDGMTLASSSSDKTIKIWNYLTAKNIRTLAKHGDRVESFAFSKDGKTIASGGADRTLRIWRYSP</sequence>
<feature type="repeat" description="WD" evidence="3">
    <location>
        <begin position="386"/>
        <end position="426"/>
    </location>
</feature>
<evidence type="ECO:0000256" key="2">
    <source>
        <dbReference type="ARBA" id="ARBA00022737"/>
    </source>
</evidence>
<dbReference type="SUPFAM" id="SSF56112">
    <property type="entry name" value="Protein kinase-like (PK-like)"/>
    <property type="match status" value="1"/>
</dbReference>
<dbReference type="Gene3D" id="2.130.10.10">
    <property type="entry name" value="YVTN repeat-like/Quinoprotein amine dehydrogenase"/>
    <property type="match status" value="3"/>
</dbReference>
<dbReference type="Pfam" id="PF23414">
    <property type="entry name" value="Beta-prop_EML_2"/>
    <property type="match status" value="1"/>
</dbReference>
<dbReference type="SMART" id="SM00320">
    <property type="entry name" value="WD40"/>
    <property type="match status" value="7"/>
</dbReference>
<evidence type="ECO:0000313" key="5">
    <source>
        <dbReference type="EMBL" id="PAX45876.1"/>
    </source>
</evidence>
<comment type="caution">
    <text evidence="5">The sequence shown here is derived from an EMBL/GenBank/DDBJ whole genome shotgun (WGS) entry which is preliminary data.</text>
</comment>
<dbReference type="CDD" id="cd14014">
    <property type="entry name" value="STKc_PknB_like"/>
    <property type="match status" value="1"/>
</dbReference>
<dbReference type="InterPro" id="IPR020472">
    <property type="entry name" value="WD40_PAC1"/>
</dbReference>
<dbReference type="InterPro" id="IPR036322">
    <property type="entry name" value="WD40_repeat_dom_sf"/>
</dbReference>
<dbReference type="PRINTS" id="PR00320">
    <property type="entry name" value="GPROTEINBRPT"/>
</dbReference>
<dbReference type="PROSITE" id="PS50082">
    <property type="entry name" value="WD_REPEATS_2"/>
    <property type="match status" value="7"/>
</dbReference>
<dbReference type="InterPro" id="IPR019775">
    <property type="entry name" value="WD40_repeat_CS"/>
</dbReference>
<dbReference type="GO" id="GO:0004674">
    <property type="term" value="F:protein serine/threonine kinase activity"/>
    <property type="evidence" value="ECO:0007669"/>
    <property type="project" value="UniProtKB-KW"/>
</dbReference>
<evidence type="ECO:0000256" key="1">
    <source>
        <dbReference type="ARBA" id="ARBA00022574"/>
    </source>
</evidence>
<feature type="repeat" description="WD" evidence="3">
    <location>
        <begin position="510"/>
        <end position="551"/>
    </location>
</feature>
<dbReference type="EMBL" id="NTFS01000636">
    <property type="protein sequence ID" value="PAX45876.1"/>
    <property type="molecule type" value="Genomic_DNA"/>
</dbReference>
<dbReference type="PROSITE" id="PS50294">
    <property type="entry name" value="WD_REPEATS_REGION"/>
    <property type="match status" value="6"/>
</dbReference>
<evidence type="ECO:0000256" key="3">
    <source>
        <dbReference type="PROSITE-ProRule" id="PRU00221"/>
    </source>
</evidence>